<dbReference type="GO" id="GO:0006813">
    <property type="term" value="P:potassium ion transport"/>
    <property type="evidence" value="ECO:0007669"/>
    <property type="project" value="InterPro"/>
</dbReference>
<keyword evidence="1" id="KW-1133">Transmembrane helix</keyword>
<dbReference type="PROSITE" id="PS51201">
    <property type="entry name" value="RCK_N"/>
    <property type="match status" value="1"/>
</dbReference>
<comment type="caution">
    <text evidence="3">The sequence shown here is derived from an EMBL/GenBank/DDBJ whole genome shotgun (WGS) entry which is preliminary data.</text>
</comment>
<dbReference type="RefSeq" id="WP_116181659.1">
    <property type="nucleotide sequence ID" value="NZ_CP144375.1"/>
</dbReference>
<dbReference type="InterPro" id="IPR036291">
    <property type="entry name" value="NAD(P)-bd_dom_sf"/>
</dbReference>
<dbReference type="PANTHER" id="PTHR43833:SF11">
    <property type="entry name" value="VOLTAGE-GATED POTASSIUM CHANNEL KCH"/>
    <property type="match status" value="1"/>
</dbReference>
<accession>A0A3E0GTX5</accession>
<dbReference type="Gene3D" id="3.40.50.720">
    <property type="entry name" value="NAD(P)-binding Rossmann-like Domain"/>
    <property type="match status" value="2"/>
</dbReference>
<dbReference type="Proteomes" id="UP000256269">
    <property type="component" value="Unassembled WGS sequence"/>
</dbReference>
<dbReference type="PANTHER" id="PTHR43833">
    <property type="entry name" value="POTASSIUM CHANNEL PROTEIN 2-RELATED-RELATED"/>
    <property type="match status" value="1"/>
</dbReference>
<evidence type="ECO:0000259" key="2">
    <source>
        <dbReference type="PROSITE" id="PS51201"/>
    </source>
</evidence>
<dbReference type="InterPro" id="IPR003148">
    <property type="entry name" value="RCK_N"/>
</dbReference>
<keyword evidence="1" id="KW-0812">Transmembrane</keyword>
<organism evidence="3 4">
    <name type="scientific">Kutzneria buriramensis</name>
    <dbReference type="NCBI Taxonomy" id="1045776"/>
    <lineage>
        <taxon>Bacteria</taxon>
        <taxon>Bacillati</taxon>
        <taxon>Actinomycetota</taxon>
        <taxon>Actinomycetes</taxon>
        <taxon>Pseudonocardiales</taxon>
        <taxon>Pseudonocardiaceae</taxon>
        <taxon>Kutzneria</taxon>
    </lineage>
</organism>
<dbReference type="SUPFAM" id="SSF51735">
    <property type="entry name" value="NAD(P)-binding Rossmann-fold domains"/>
    <property type="match status" value="2"/>
</dbReference>
<name>A0A3E0GTX5_9PSEU</name>
<reference evidence="3 4" key="1">
    <citation type="submission" date="2018-08" db="EMBL/GenBank/DDBJ databases">
        <title>Genomic Encyclopedia of Archaeal and Bacterial Type Strains, Phase II (KMG-II): from individual species to whole genera.</title>
        <authorList>
            <person name="Goeker M."/>
        </authorList>
    </citation>
    <scope>NUCLEOTIDE SEQUENCE [LARGE SCALE GENOMIC DNA]</scope>
    <source>
        <strain evidence="3 4">DSM 45791</strain>
    </source>
</reference>
<gene>
    <name evidence="3" type="ORF">BCF44_12939</name>
</gene>
<evidence type="ECO:0000313" key="3">
    <source>
        <dbReference type="EMBL" id="REH27651.1"/>
    </source>
</evidence>
<dbReference type="EMBL" id="QUNO01000029">
    <property type="protein sequence ID" value="REH27651.1"/>
    <property type="molecule type" value="Genomic_DNA"/>
</dbReference>
<feature type="transmembrane region" description="Helical" evidence="1">
    <location>
        <begin position="223"/>
        <end position="244"/>
    </location>
</feature>
<keyword evidence="1" id="KW-0472">Membrane</keyword>
<evidence type="ECO:0000256" key="1">
    <source>
        <dbReference type="SAM" id="Phobius"/>
    </source>
</evidence>
<sequence>MGTFVVIGSTGSARRVCAGLREHEHDVIHLHKPDDRTLRAALVGQVDGVAVLSHDDLVVLRYAMAVAHIRPSVRLLASVFDRAIAQELTALLPASTVASPGDLAAGTLAGLCLEPDALAVHHNDSGAVVLRRHESGATWQPWERGRRWESAWGVIAGQLRPQDRATRMLFVGLIGLSVVLTADWTWQTAVDGEDAASAVFNATRVIAGVGPAIADPPDASYQVLAGLAMLATIGFTALLTAGLVDRVLGPRLTNMVGFRTVPRRGHVIVVGLGQVGLRLCQELRALGIPVVGVERNPNAPNLRLARALRIPVVLAHADDRAVLERLQLPRAIALAAVASRDTENIAVAVTAHAVAPSVRVVLRAGDNEAIAETRSLLPLGRTCDVTRLSATFVTTWLLGRQPRSVAADDAHDLVDLPGQGFQAWAPPDAEHCPHLPGDAGSVHWLDRASRAS</sequence>
<proteinExistence type="predicted"/>
<dbReference type="AlphaFoldDB" id="A0A3E0GTX5"/>
<evidence type="ECO:0000313" key="4">
    <source>
        <dbReference type="Proteomes" id="UP000256269"/>
    </source>
</evidence>
<feature type="transmembrane region" description="Helical" evidence="1">
    <location>
        <begin position="168"/>
        <end position="186"/>
    </location>
</feature>
<feature type="domain" description="RCK N-terminal" evidence="2">
    <location>
        <begin position="264"/>
        <end position="386"/>
    </location>
</feature>
<dbReference type="Pfam" id="PF02254">
    <property type="entry name" value="TrkA_N"/>
    <property type="match status" value="1"/>
</dbReference>
<dbReference type="OrthoDB" id="440986at2"/>
<dbReference type="InterPro" id="IPR050721">
    <property type="entry name" value="Trk_Ktr_HKT_K-transport"/>
</dbReference>
<keyword evidence="4" id="KW-1185">Reference proteome</keyword>
<protein>
    <submittedName>
        <fullName evidence="3">TrkA family protein</fullName>
    </submittedName>
</protein>